<proteinExistence type="predicted"/>
<feature type="transmembrane region" description="Helical" evidence="1">
    <location>
        <begin position="484"/>
        <end position="506"/>
    </location>
</feature>
<name>G7E7J9_MIXOS</name>
<dbReference type="InParanoid" id="G7E7J9"/>
<dbReference type="PANTHER" id="PTHR37544:SF3">
    <property type="entry name" value="SPRAY"/>
    <property type="match status" value="1"/>
</dbReference>
<dbReference type="RefSeq" id="XP_014566984.1">
    <property type="nucleotide sequence ID" value="XM_014711498.1"/>
</dbReference>
<dbReference type="PANTHER" id="PTHR37544">
    <property type="entry name" value="SPRAY-RELATED"/>
    <property type="match status" value="1"/>
</dbReference>
<dbReference type="InterPro" id="IPR021840">
    <property type="entry name" value="DUF3433"/>
</dbReference>
<dbReference type="EMBL" id="BABT02000165">
    <property type="protein sequence ID" value="GAA98809.1"/>
    <property type="molecule type" value="Genomic_DNA"/>
</dbReference>
<dbReference type="eggNOG" id="ENOG502R0TJ">
    <property type="taxonomic scope" value="Eukaryota"/>
</dbReference>
<gene>
    <name evidence="2" type="primary">Mo05497</name>
    <name evidence="2" type="ORF">E5Q_05497</name>
</gene>
<evidence type="ECO:0000256" key="1">
    <source>
        <dbReference type="SAM" id="Phobius"/>
    </source>
</evidence>
<reference evidence="2 3" key="1">
    <citation type="journal article" date="2011" name="J. Gen. Appl. Microbiol.">
        <title>Draft genome sequencing of the enigmatic basidiomycete Mixia osmundae.</title>
        <authorList>
            <person name="Nishida H."/>
            <person name="Nagatsuka Y."/>
            <person name="Sugiyama J."/>
        </authorList>
    </citation>
    <scope>NUCLEOTIDE SEQUENCE [LARGE SCALE GENOMIC DNA]</scope>
    <source>
        <strain evidence="3">CBS 9802 / IAM 14324 / JCM 22182 / KY 12970</strain>
    </source>
</reference>
<keyword evidence="3" id="KW-1185">Reference proteome</keyword>
<keyword evidence="1" id="KW-0812">Transmembrane</keyword>
<dbReference type="STRING" id="764103.G7E7J9"/>
<evidence type="ECO:0000313" key="3">
    <source>
        <dbReference type="Proteomes" id="UP000009131"/>
    </source>
</evidence>
<comment type="caution">
    <text evidence="2">The sequence shown here is derived from an EMBL/GenBank/DDBJ whole genome shotgun (WGS) entry which is preliminary data.</text>
</comment>
<dbReference type="Pfam" id="PF11915">
    <property type="entry name" value="DUF3433"/>
    <property type="match status" value="1"/>
</dbReference>
<feature type="transmembrane region" description="Helical" evidence="1">
    <location>
        <begin position="95"/>
        <end position="115"/>
    </location>
</feature>
<accession>G7E7J9</accession>
<protein>
    <submittedName>
        <fullName evidence="2">Uncharacterized protein</fullName>
    </submittedName>
</protein>
<feature type="transmembrane region" description="Helical" evidence="1">
    <location>
        <begin position="54"/>
        <end position="75"/>
    </location>
</feature>
<keyword evidence="1" id="KW-0472">Membrane</keyword>
<dbReference type="AlphaFoldDB" id="G7E7J9"/>
<reference evidence="2 3" key="2">
    <citation type="journal article" date="2012" name="Open Biol.">
        <title>Characteristics of nucleosomes and linker DNA regions on the genome of the basidiomycete Mixia osmundae revealed by mono- and dinucleosome mapping.</title>
        <authorList>
            <person name="Nishida H."/>
            <person name="Kondo S."/>
            <person name="Matsumoto T."/>
            <person name="Suzuki Y."/>
            <person name="Yoshikawa H."/>
            <person name="Taylor T.D."/>
            <person name="Sugiyama J."/>
        </authorList>
    </citation>
    <scope>NUCLEOTIDE SEQUENCE [LARGE SCALE GENOMIC DNA]</scope>
    <source>
        <strain evidence="3">CBS 9802 / IAM 14324 / JCM 22182 / KY 12970</strain>
    </source>
</reference>
<dbReference type="OMA" id="GRAYNGI"/>
<organism evidence="2 3">
    <name type="scientific">Mixia osmundae (strain CBS 9802 / IAM 14324 / JCM 22182 / KY 12970)</name>
    <dbReference type="NCBI Taxonomy" id="764103"/>
    <lineage>
        <taxon>Eukaryota</taxon>
        <taxon>Fungi</taxon>
        <taxon>Dikarya</taxon>
        <taxon>Basidiomycota</taxon>
        <taxon>Pucciniomycotina</taxon>
        <taxon>Mixiomycetes</taxon>
        <taxon>Mixiales</taxon>
        <taxon>Mixiaceae</taxon>
        <taxon>Mixia</taxon>
    </lineage>
</organism>
<keyword evidence="1" id="KW-1133">Transmembrane helix</keyword>
<dbReference type="Proteomes" id="UP000009131">
    <property type="component" value="Unassembled WGS sequence"/>
</dbReference>
<dbReference type="HOGENOM" id="CLU_475760_0_0_1"/>
<dbReference type="OrthoDB" id="3248909at2759"/>
<evidence type="ECO:0000313" key="2">
    <source>
        <dbReference type="EMBL" id="GAA98809.1"/>
    </source>
</evidence>
<sequence length="537" mass="57082">MRRDSDETLLIECDIAQANEYELDSFSKHPKRHTVPPLDQTSDKTWFPWILRMMNLVSAAHLLLAACLLLMLKLNAVSSGWPALSASVKGVNSRFLYSVPPVLLSVPLVAMWAMIDYQVKKIQPFLDLAMCSATREQSFALNYLETSRFIVWIDTLRNRHFAATFSTLACLVALSFQPLASALLLVKDVSVTRGALAITVKQATSITQTSADLLAYVAAAGYIESASSFAVSPPAFVLGEWALPTAQWPLIAAFNDSGAITYETTAIQSQANCSIADQVVLSASEGGSSLSATGGDCSLYQPLFQSASSVIIQATEVGCDSTSLGQTHWPVAFLVVQAATLNSTAQASVAFCRPYMLQRTVMATVDYSTSRLLSIVPLGSSTSTTNVTVSNGIYFNATSDPYISPRVNVSRAALPVAIYQSALRSPLGAEAVHGGSGMTALANSIYTLYLSIAATRAYMSDQMPATQSIADWTGAQTRLIVSPAAAYALALALLINAGLGMGISVIHQRSHASGILPAEPGTIAACIALAERLGVNK</sequence>